<feature type="transmembrane region" description="Helical" evidence="5">
    <location>
        <begin position="168"/>
        <end position="190"/>
    </location>
</feature>
<dbReference type="Pfam" id="PF07690">
    <property type="entry name" value="MFS_1"/>
    <property type="match status" value="1"/>
</dbReference>
<feature type="transmembrane region" description="Helical" evidence="5">
    <location>
        <begin position="82"/>
        <end position="101"/>
    </location>
</feature>
<accession>A0AAU9EU73</accession>
<dbReference type="GO" id="GO:0035435">
    <property type="term" value="P:phosphate ion transmembrane transport"/>
    <property type="evidence" value="ECO:0007669"/>
    <property type="project" value="TreeGrafter"/>
</dbReference>
<evidence type="ECO:0000313" key="8">
    <source>
        <dbReference type="Proteomes" id="UP001366166"/>
    </source>
</evidence>
<evidence type="ECO:0000256" key="2">
    <source>
        <dbReference type="ARBA" id="ARBA00022692"/>
    </source>
</evidence>
<dbReference type="GO" id="GO:0016020">
    <property type="term" value="C:membrane"/>
    <property type="evidence" value="ECO:0007669"/>
    <property type="project" value="InterPro"/>
</dbReference>
<dbReference type="InterPro" id="IPR036259">
    <property type="entry name" value="MFS_trans_sf"/>
</dbReference>
<dbReference type="EMBL" id="AP028679">
    <property type="protein sequence ID" value="BEQ14091.1"/>
    <property type="molecule type" value="Genomic_DNA"/>
</dbReference>
<dbReference type="InterPro" id="IPR000849">
    <property type="entry name" value="Sugar_P_transporter"/>
</dbReference>
<dbReference type="AlphaFoldDB" id="A0AAU9EU73"/>
<evidence type="ECO:0000259" key="6">
    <source>
        <dbReference type="PROSITE" id="PS50850"/>
    </source>
</evidence>
<feature type="domain" description="Major facilitator superfamily (MFS) profile" evidence="6">
    <location>
        <begin position="16"/>
        <end position="424"/>
    </location>
</feature>
<dbReference type="InterPro" id="IPR051337">
    <property type="entry name" value="OPA_Antiporter"/>
</dbReference>
<dbReference type="PROSITE" id="PS50850">
    <property type="entry name" value="MFS"/>
    <property type="match status" value="1"/>
</dbReference>
<dbReference type="InterPro" id="IPR020846">
    <property type="entry name" value="MFS_dom"/>
</dbReference>
<dbReference type="GO" id="GO:0061513">
    <property type="term" value="F:glucose 6-phosphate:phosphate antiporter activity"/>
    <property type="evidence" value="ECO:0007669"/>
    <property type="project" value="TreeGrafter"/>
</dbReference>
<dbReference type="PANTHER" id="PTHR43826:SF3">
    <property type="entry name" value="GLUCOSE-6-PHOSPHATE EXCHANGER SLC37A4"/>
    <property type="match status" value="1"/>
</dbReference>
<keyword evidence="3 5" id="KW-1133">Transmembrane helix</keyword>
<feature type="transmembrane region" description="Helical" evidence="5">
    <location>
        <begin position="354"/>
        <end position="378"/>
    </location>
</feature>
<evidence type="ECO:0000256" key="3">
    <source>
        <dbReference type="ARBA" id="ARBA00022989"/>
    </source>
</evidence>
<dbReference type="KEGG" id="dmp:FAK_11570"/>
<feature type="transmembrane region" description="Helical" evidence="5">
    <location>
        <begin position="327"/>
        <end position="347"/>
    </location>
</feature>
<feature type="transmembrane region" description="Helical" evidence="5">
    <location>
        <begin position="107"/>
        <end position="125"/>
    </location>
</feature>
<dbReference type="PANTHER" id="PTHR43826">
    <property type="entry name" value="GLUCOSE-6-PHOSPHATE EXCHANGER SLC37A4"/>
    <property type="match status" value="1"/>
</dbReference>
<keyword evidence="8" id="KW-1185">Reference proteome</keyword>
<feature type="transmembrane region" description="Helical" evidence="5">
    <location>
        <begin position="49"/>
        <end position="70"/>
    </location>
</feature>
<name>A0AAU9EU73_9BACT</name>
<dbReference type="SUPFAM" id="SSF103473">
    <property type="entry name" value="MFS general substrate transporter"/>
    <property type="match status" value="1"/>
</dbReference>
<evidence type="ECO:0000256" key="5">
    <source>
        <dbReference type="SAM" id="Phobius"/>
    </source>
</evidence>
<feature type="transmembrane region" description="Helical" evidence="5">
    <location>
        <begin position="230"/>
        <end position="250"/>
    </location>
</feature>
<feature type="transmembrane region" description="Helical" evidence="5">
    <location>
        <begin position="270"/>
        <end position="288"/>
    </location>
</feature>
<evidence type="ECO:0000313" key="7">
    <source>
        <dbReference type="EMBL" id="BEQ14091.1"/>
    </source>
</evidence>
<dbReference type="InterPro" id="IPR011701">
    <property type="entry name" value="MFS"/>
</dbReference>
<gene>
    <name evidence="7" type="ORF">FAK_11570</name>
</gene>
<keyword evidence="4 5" id="KW-0472">Membrane</keyword>
<feature type="transmembrane region" description="Helical" evidence="5">
    <location>
        <begin position="137"/>
        <end position="156"/>
    </location>
</feature>
<dbReference type="RefSeq" id="WP_338605818.1">
    <property type="nucleotide sequence ID" value="NZ_AP028679.1"/>
</dbReference>
<proteinExistence type="predicted"/>
<feature type="transmembrane region" description="Helical" evidence="5">
    <location>
        <begin position="12"/>
        <end position="29"/>
    </location>
</feature>
<protein>
    <submittedName>
        <fullName evidence="7">MFS transporter</fullName>
    </submittedName>
</protein>
<feature type="transmembrane region" description="Helical" evidence="5">
    <location>
        <begin position="300"/>
        <end position="321"/>
    </location>
</feature>
<evidence type="ECO:0000256" key="4">
    <source>
        <dbReference type="ARBA" id="ARBA00023136"/>
    </source>
</evidence>
<sequence>MSAADVSRPSSYRWLIFVVLSCAYLLVYFHRTCPAVVAADLMRDLNAGATSLGLLGSAYFYPYALMQLPAGLLSDTWGPRKTITLFFSLAGVGAIWLGLAGSIAPAIAARTLVGLGVAMVFVPTIKVMTNWFTRGEFARMMGILMALGGVGAYTAAQPLAWLSLILGWRGSFILIGAATLILAGLIWVVVRNRPQDKGLPPVPDTIGDPPGSDGLSLGQGIKMVLANPRFWAVAVWFFITPGVFFAFGGLWGGPYLMQVYGLSKTQAGGVLSMLAVGMIVGSPLLTWISDKILVSRKHTMIITGAGMSLLLAVLYLAPASFSLPSLYLWFFLFSVCSSAIVVIGFTTTKELFPVAIAGTSTGLVNLFPFLGGALLQPITGWLLQIQGGPRGPYSPAMYQQVFLFYLGLALVALVCACLAKDTLPGRKAARSAA</sequence>
<reference evidence="8" key="1">
    <citation type="journal article" date="2023" name="Arch. Microbiol.">
        <title>Desulfoferula mesophilus gen. nov. sp. nov., a mesophilic sulfate-reducing bacterium isolated from a brackish lake sediment.</title>
        <authorList>
            <person name="Watanabe T."/>
            <person name="Yabe T."/>
            <person name="Tsuji J.M."/>
            <person name="Fukui M."/>
        </authorList>
    </citation>
    <scope>NUCLEOTIDE SEQUENCE [LARGE SCALE GENOMIC DNA]</scope>
    <source>
        <strain evidence="8">12FAK</strain>
    </source>
</reference>
<dbReference type="Gene3D" id="1.20.1250.20">
    <property type="entry name" value="MFS general substrate transporter like domains"/>
    <property type="match status" value="2"/>
</dbReference>
<dbReference type="Proteomes" id="UP001366166">
    <property type="component" value="Chromosome"/>
</dbReference>
<dbReference type="GO" id="GO:0012505">
    <property type="term" value="C:endomembrane system"/>
    <property type="evidence" value="ECO:0007669"/>
    <property type="project" value="UniProtKB-SubCell"/>
</dbReference>
<feature type="transmembrane region" description="Helical" evidence="5">
    <location>
        <begin position="398"/>
        <end position="419"/>
    </location>
</feature>
<evidence type="ECO:0000256" key="1">
    <source>
        <dbReference type="ARBA" id="ARBA00004127"/>
    </source>
</evidence>
<organism evidence="7 8">
    <name type="scientific">Desulfoferula mesophila</name>
    <dbReference type="NCBI Taxonomy" id="3058419"/>
    <lineage>
        <taxon>Bacteria</taxon>
        <taxon>Pseudomonadati</taxon>
        <taxon>Thermodesulfobacteriota</taxon>
        <taxon>Desulfarculia</taxon>
        <taxon>Desulfarculales</taxon>
        <taxon>Desulfarculaceae</taxon>
        <taxon>Desulfoferula</taxon>
    </lineage>
</organism>
<dbReference type="PIRSF" id="PIRSF002808">
    <property type="entry name" value="Hexose_phosphate_transp"/>
    <property type="match status" value="1"/>
</dbReference>
<comment type="subcellular location">
    <subcellularLocation>
        <location evidence="1">Endomembrane system</location>
        <topology evidence="1">Multi-pass membrane protein</topology>
    </subcellularLocation>
</comment>
<keyword evidence="2 5" id="KW-0812">Transmembrane</keyword>